<accession>A0A3M6QXK5</accession>
<dbReference type="SUPFAM" id="SSF161098">
    <property type="entry name" value="MetI-like"/>
    <property type="match status" value="1"/>
</dbReference>
<dbReference type="Pfam" id="PF00528">
    <property type="entry name" value="BPD_transp_1"/>
    <property type="match status" value="1"/>
</dbReference>
<dbReference type="GO" id="GO:0005886">
    <property type="term" value="C:plasma membrane"/>
    <property type="evidence" value="ECO:0007669"/>
    <property type="project" value="UniProtKB-SubCell"/>
</dbReference>
<evidence type="ECO:0000256" key="5">
    <source>
        <dbReference type="ARBA" id="ARBA00022989"/>
    </source>
</evidence>
<reference evidence="9 10" key="1">
    <citation type="submission" date="2018-10" db="EMBL/GenBank/DDBJ databases">
        <title>Draft genome of Cortibacter populi DSM10536.</title>
        <authorList>
            <person name="Bernier A.-M."/>
            <person name="Bernard K."/>
        </authorList>
    </citation>
    <scope>NUCLEOTIDE SEQUENCE [LARGE SCALE GENOMIC DNA]</scope>
    <source>
        <strain evidence="9 10">DSM 105136</strain>
    </source>
</reference>
<feature type="transmembrane region" description="Helical" evidence="7">
    <location>
        <begin position="64"/>
        <end position="85"/>
    </location>
</feature>
<proteinExistence type="inferred from homology"/>
<feature type="transmembrane region" description="Helical" evidence="7">
    <location>
        <begin position="301"/>
        <end position="326"/>
    </location>
</feature>
<keyword evidence="10" id="KW-1185">Reference proteome</keyword>
<feature type="transmembrane region" description="Helical" evidence="7">
    <location>
        <begin position="209"/>
        <end position="230"/>
    </location>
</feature>
<comment type="caution">
    <text evidence="9">The sequence shown here is derived from an EMBL/GenBank/DDBJ whole genome shotgun (WGS) entry which is preliminary data.</text>
</comment>
<sequence length="342" mass="36481">MASTLASHPAGPGGLLPASAHAAPIGRWRQIALPSLAAGAAWALASISAAAFEDVGDWSETGTWVIGTGVLAALLVLGALLSPWLPRLGQFLARRAPWLIVSGLFLTVWQLTAAKLGWLPQPFFPPPQALLEVLVWEWDELLKHLWASLQLVTVGFALGALAGFVLGVAIGWSTHIGYWVHPVLRFIGPLPATALLPIVFLAFPTSWSASIFLIALAAGFPVAILTWSGVANVDQALYDVARTQGLGNWGLITKVAIPAALPNVFVGLFMALGAAFSALMVAELIGVKAGMAFYIQWSQGWAAYANVWTTILVLALVCSGSITLLFKIRDHWLSWQKGLVKW</sequence>
<keyword evidence="2 7" id="KW-0813">Transport</keyword>
<dbReference type="Gene3D" id="1.10.3720.10">
    <property type="entry name" value="MetI-like"/>
    <property type="match status" value="1"/>
</dbReference>
<dbReference type="EMBL" id="RDQO01000001">
    <property type="protein sequence ID" value="RMX07738.1"/>
    <property type="molecule type" value="Genomic_DNA"/>
</dbReference>
<comment type="subcellular location">
    <subcellularLocation>
        <location evidence="1 7">Cell membrane</location>
        <topology evidence="1 7">Multi-pass membrane protein</topology>
    </subcellularLocation>
</comment>
<evidence type="ECO:0000259" key="8">
    <source>
        <dbReference type="PROSITE" id="PS50928"/>
    </source>
</evidence>
<dbReference type="InterPro" id="IPR035906">
    <property type="entry name" value="MetI-like_sf"/>
</dbReference>
<evidence type="ECO:0000256" key="4">
    <source>
        <dbReference type="ARBA" id="ARBA00022692"/>
    </source>
</evidence>
<evidence type="ECO:0000256" key="3">
    <source>
        <dbReference type="ARBA" id="ARBA00022475"/>
    </source>
</evidence>
<dbReference type="PROSITE" id="PS50928">
    <property type="entry name" value="ABC_TM1"/>
    <property type="match status" value="1"/>
</dbReference>
<dbReference type="RefSeq" id="WP_122225859.1">
    <property type="nucleotide sequence ID" value="NZ_RDQO01000001.1"/>
</dbReference>
<dbReference type="CDD" id="cd06261">
    <property type="entry name" value="TM_PBP2"/>
    <property type="match status" value="1"/>
</dbReference>
<evidence type="ECO:0000256" key="6">
    <source>
        <dbReference type="ARBA" id="ARBA00023136"/>
    </source>
</evidence>
<organism evidence="9 10">
    <name type="scientific">Corticibacter populi</name>
    <dbReference type="NCBI Taxonomy" id="1550736"/>
    <lineage>
        <taxon>Bacteria</taxon>
        <taxon>Pseudomonadati</taxon>
        <taxon>Pseudomonadota</taxon>
        <taxon>Betaproteobacteria</taxon>
        <taxon>Burkholderiales</taxon>
        <taxon>Comamonadaceae</taxon>
        <taxon>Corticibacter</taxon>
    </lineage>
</organism>
<dbReference type="InterPro" id="IPR000515">
    <property type="entry name" value="MetI-like"/>
</dbReference>
<dbReference type="AlphaFoldDB" id="A0A3M6QXK5"/>
<protein>
    <submittedName>
        <fullName evidence="9">ABC transporter permease subunit</fullName>
    </submittedName>
</protein>
<dbReference type="Proteomes" id="UP000278006">
    <property type="component" value="Unassembled WGS sequence"/>
</dbReference>
<evidence type="ECO:0000256" key="2">
    <source>
        <dbReference type="ARBA" id="ARBA00022448"/>
    </source>
</evidence>
<evidence type="ECO:0000313" key="10">
    <source>
        <dbReference type="Proteomes" id="UP000278006"/>
    </source>
</evidence>
<keyword evidence="6 7" id="KW-0472">Membrane</keyword>
<evidence type="ECO:0000256" key="7">
    <source>
        <dbReference type="RuleBase" id="RU363032"/>
    </source>
</evidence>
<feature type="transmembrane region" description="Helical" evidence="7">
    <location>
        <begin position="31"/>
        <end position="52"/>
    </location>
</feature>
<keyword evidence="3" id="KW-1003">Cell membrane</keyword>
<feature type="transmembrane region" description="Helical" evidence="7">
    <location>
        <begin position="183"/>
        <end position="203"/>
    </location>
</feature>
<dbReference type="PANTHER" id="PTHR30151:SF0">
    <property type="entry name" value="ABC TRANSPORTER PERMEASE PROTEIN MJ0413-RELATED"/>
    <property type="match status" value="1"/>
</dbReference>
<feature type="transmembrane region" description="Helical" evidence="7">
    <location>
        <begin position="145"/>
        <end position="171"/>
    </location>
</feature>
<evidence type="ECO:0000256" key="1">
    <source>
        <dbReference type="ARBA" id="ARBA00004651"/>
    </source>
</evidence>
<dbReference type="OrthoDB" id="9804353at2"/>
<dbReference type="GO" id="GO:0055085">
    <property type="term" value="P:transmembrane transport"/>
    <property type="evidence" value="ECO:0007669"/>
    <property type="project" value="InterPro"/>
</dbReference>
<keyword evidence="5 7" id="KW-1133">Transmembrane helix</keyword>
<name>A0A3M6QXK5_9BURK</name>
<keyword evidence="4 7" id="KW-0812">Transmembrane</keyword>
<feature type="transmembrane region" description="Helical" evidence="7">
    <location>
        <begin position="97"/>
        <end position="118"/>
    </location>
</feature>
<dbReference type="PANTHER" id="PTHR30151">
    <property type="entry name" value="ALKANE SULFONATE ABC TRANSPORTER-RELATED, MEMBRANE SUBUNIT"/>
    <property type="match status" value="1"/>
</dbReference>
<comment type="similarity">
    <text evidence="7">Belongs to the binding-protein-dependent transport system permease family.</text>
</comment>
<feature type="domain" description="ABC transmembrane type-1" evidence="8">
    <location>
        <begin position="145"/>
        <end position="326"/>
    </location>
</feature>
<evidence type="ECO:0000313" key="9">
    <source>
        <dbReference type="EMBL" id="RMX07738.1"/>
    </source>
</evidence>
<feature type="transmembrane region" description="Helical" evidence="7">
    <location>
        <begin position="251"/>
        <end position="281"/>
    </location>
</feature>
<gene>
    <name evidence="9" type="ORF">D8I35_00945</name>
</gene>